<reference evidence="8" key="2">
    <citation type="submission" date="2025-04" db="UniProtKB">
        <authorList>
            <consortium name="RefSeq"/>
        </authorList>
    </citation>
    <scope>IDENTIFICATION</scope>
    <source>
        <strain evidence="8">Aabys</strain>
    </source>
</reference>
<dbReference type="PIRSF" id="PIRSF000862">
    <property type="entry name" value="Steryl_ester_lip"/>
    <property type="match status" value="1"/>
</dbReference>
<dbReference type="InterPro" id="IPR029058">
    <property type="entry name" value="AB_hydrolase_fold"/>
</dbReference>
<keyword evidence="2" id="KW-0443">Lipid metabolism</keyword>
<dbReference type="Gene3D" id="3.40.50.1820">
    <property type="entry name" value="alpha/beta hydrolase"/>
    <property type="match status" value="1"/>
</dbReference>
<evidence type="ECO:0000313" key="7">
    <source>
        <dbReference type="Proteomes" id="UP001652621"/>
    </source>
</evidence>
<dbReference type="GO" id="GO:0016788">
    <property type="term" value="F:hydrolase activity, acting on ester bonds"/>
    <property type="evidence" value="ECO:0007669"/>
    <property type="project" value="InterPro"/>
</dbReference>
<gene>
    <name evidence="6" type="primary">101894223</name>
    <name evidence="8" type="synonym">LOC101894223</name>
</gene>
<feature type="signal peptide" evidence="4">
    <location>
        <begin position="1"/>
        <end position="21"/>
    </location>
</feature>
<dbReference type="Proteomes" id="UP001652621">
    <property type="component" value="Unplaced"/>
</dbReference>
<dbReference type="InterPro" id="IPR006693">
    <property type="entry name" value="AB_hydrolase_lipase"/>
</dbReference>
<dbReference type="VEuPathDB" id="VectorBase:MDOMA2_001250"/>
<dbReference type="SUPFAM" id="SSF53474">
    <property type="entry name" value="alpha/beta-Hydrolases"/>
    <property type="match status" value="1"/>
</dbReference>
<keyword evidence="2" id="KW-0442">Lipid degradation</keyword>
<dbReference type="OrthoDB" id="9974421at2759"/>
<keyword evidence="4" id="KW-0732">Signal</keyword>
<dbReference type="Pfam" id="PF04083">
    <property type="entry name" value="Abhydro_lipase"/>
    <property type="match status" value="1"/>
</dbReference>
<dbReference type="VEuPathDB" id="VectorBase:MDOA002057"/>
<evidence type="ECO:0000259" key="5">
    <source>
        <dbReference type="Pfam" id="PF04083"/>
    </source>
</evidence>
<proteinExistence type="inferred from homology"/>
<evidence type="ECO:0000256" key="2">
    <source>
        <dbReference type="PIRNR" id="PIRNR000862"/>
    </source>
</evidence>
<accession>A0A1I8M7J3</accession>
<dbReference type="FunFam" id="3.40.50.1820:FF:000179">
    <property type="entry name" value="Lipase"/>
    <property type="match status" value="1"/>
</dbReference>
<comment type="similarity">
    <text evidence="1 2">Belongs to the AB hydrolase superfamily. Lipase family.</text>
</comment>
<dbReference type="AlphaFoldDB" id="A0A1I8M7J3"/>
<organism evidence="6">
    <name type="scientific">Musca domestica</name>
    <name type="common">House fly</name>
    <dbReference type="NCBI Taxonomy" id="7370"/>
    <lineage>
        <taxon>Eukaryota</taxon>
        <taxon>Metazoa</taxon>
        <taxon>Ecdysozoa</taxon>
        <taxon>Arthropoda</taxon>
        <taxon>Hexapoda</taxon>
        <taxon>Insecta</taxon>
        <taxon>Pterygota</taxon>
        <taxon>Neoptera</taxon>
        <taxon>Endopterygota</taxon>
        <taxon>Diptera</taxon>
        <taxon>Brachycera</taxon>
        <taxon>Muscomorpha</taxon>
        <taxon>Muscoidea</taxon>
        <taxon>Muscidae</taxon>
        <taxon>Musca</taxon>
    </lineage>
</organism>
<dbReference type="PANTHER" id="PTHR11005">
    <property type="entry name" value="LYSOSOMAL ACID LIPASE-RELATED"/>
    <property type="match status" value="1"/>
</dbReference>
<evidence type="ECO:0000256" key="4">
    <source>
        <dbReference type="SAM" id="SignalP"/>
    </source>
</evidence>
<dbReference type="KEGG" id="mde:101894223"/>
<reference evidence="6" key="1">
    <citation type="submission" date="2020-05" db="UniProtKB">
        <authorList>
            <consortium name="EnsemblMetazoa"/>
        </authorList>
    </citation>
    <scope>IDENTIFICATION</scope>
    <source>
        <strain evidence="6">Aabys</strain>
    </source>
</reference>
<dbReference type="STRING" id="7370.A0A1I8M7J3"/>
<protein>
    <recommendedName>
        <fullName evidence="2">Lipase</fullName>
    </recommendedName>
</protein>
<feature type="domain" description="Partial AB-hydrolase lipase" evidence="5">
    <location>
        <begin position="25"/>
        <end position="83"/>
    </location>
</feature>
<evidence type="ECO:0000256" key="3">
    <source>
        <dbReference type="PIRSR" id="PIRSR000862-1"/>
    </source>
</evidence>
<evidence type="ECO:0000313" key="6">
    <source>
        <dbReference type="EnsemblMetazoa" id="MDOA002057-PA"/>
    </source>
</evidence>
<evidence type="ECO:0000313" key="8">
    <source>
        <dbReference type="RefSeq" id="XP_005186716.1"/>
    </source>
</evidence>
<name>A0A1I8M7J3_MUSDO</name>
<sequence>MKNSILILISVAFLKLKNVGAETTADRVKSAGYLSESYNVTTRDGFRLTLFRIKKPSEPSHTQRPVALLMHGLLSSSDLWVLKGVPDLLAYALVENGYDVWLANTRGNPYGGYHPKLSLNSREYWRFSWHEIAVVDLPNIIDYVLEATQQGTLHYVGHSQGTTVILVLLSTYPEYSEKLRSVHLLAPVSFMENSRSTMIRALSLPFGSYSFITPWFGDTSLLENVFIRNILGFESCRRTEGALFICPYLFFVGFGGRSDYTLENVYPDFYSTHPARCSMNQAIHFVQLYKSGHFRQFDFGTKGNEQRYNQTTPPDYQLVNINPRFPLHLYHSKDDTFSAKEDVEHLVTLLGNKSVRHFIDLNNFAHMDFVLGYNVKDVVNGDVLSEMKRVDGLLAG</sequence>
<dbReference type="eggNOG" id="KOG2624">
    <property type="taxonomic scope" value="Eukaryota"/>
</dbReference>
<dbReference type="RefSeq" id="XP_005186716.1">
    <property type="nucleotide sequence ID" value="XM_005186659.3"/>
</dbReference>
<feature type="active site" description="Charge relay system" evidence="3">
    <location>
        <position position="366"/>
    </location>
</feature>
<feature type="active site" description="Charge relay system" evidence="3">
    <location>
        <position position="335"/>
    </location>
</feature>
<keyword evidence="7" id="KW-1185">Reference proteome</keyword>
<dbReference type="EnsemblMetazoa" id="MDOA002057-RA">
    <property type="protein sequence ID" value="MDOA002057-PA"/>
    <property type="gene ID" value="MDOA002057"/>
</dbReference>
<dbReference type="GO" id="GO:0016042">
    <property type="term" value="P:lipid catabolic process"/>
    <property type="evidence" value="ECO:0007669"/>
    <property type="project" value="UniProtKB-KW"/>
</dbReference>
<feature type="active site" description="Nucleophile" evidence="3">
    <location>
        <position position="159"/>
    </location>
</feature>
<evidence type="ECO:0000256" key="1">
    <source>
        <dbReference type="ARBA" id="ARBA00010701"/>
    </source>
</evidence>
<feature type="chain" id="PRO_5044559969" description="Lipase" evidence="4">
    <location>
        <begin position="22"/>
        <end position="396"/>
    </location>
</feature>
<dbReference type="GeneID" id="101894223"/>
<dbReference type="InterPro" id="IPR025483">
    <property type="entry name" value="Lipase_euk"/>
</dbReference>
<keyword evidence="2" id="KW-0378">Hydrolase</keyword>